<protein>
    <recommendedName>
        <fullName evidence="5">Solute-binding protein family 5 domain-containing protein</fullName>
    </recommendedName>
</protein>
<feature type="transmembrane region" description="Helical" evidence="4">
    <location>
        <begin position="16"/>
        <end position="35"/>
    </location>
</feature>
<evidence type="ECO:0000256" key="4">
    <source>
        <dbReference type="SAM" id="Phobius"/>
    </source>
</evidence>
<comment type="caution">
    <text evidence="6">The sequence shown here is derived from an EMBL/GenBank/DDBJ whole genome shotgun (WGS) entry which is preliminary data.</text>
</comment>
<evidence type="ECO:0000259" key="5">
    <source>
        <dbReference type="Pfam" id="PF00496"/>
    </source>
</evidence>
<keyword evidence="4" id="KW-0812">Transmembrane</keyword>
<dbReference type="InterPro" id="IPR039424">
    <property type="entry name" value="SBP_5"/>
</dbReference>
<dbReference type="PIRSF" id="PIRSF002741">
    <property type="entry name" value="MppA"/>
    <property type="match status" value="1"/>
</dbReference>
<keyword evidence="2" id="KW-0813">Transport</keyword>
<dbReference type="InterPro" id="IPR000914">
    <property type="entry name" value="SBP_5_dom"/>
</dbReference>
<dbReference type="GO" id="GO:0043190">
    <property type="term" value="C:ATP-binding cassette (ABC) transporter complex"/>
    <property type="evidence" value="ECO:0007669"/>
    <property type="project" value="InterPro"/>
</dbReference>
<dbReference type="Gene3D" id="3.90.76.10">
    <property type="entry name" value="Dipeptide-binding Protein, Domain 1"/>
    <property type="match status" value="1"/>
</dbReference>
<evidence type="ECO:0000256" key="1">
    <source>
        <dbReference type="ARBA" id="ARBA00005695"/>
    </source>
</evidence>
<dbReference type="SUPFAM" id="SSF53850">
    <property type="entry name" value="Periplasmic binding protein-like II"/>
    <property type="match status" value="1"/>
</dbReference>
<dbReference type="Gene3D" id="3.10.105.10">
    <property type="entry name" value="Dipeptide-binding Protein, Domain 3"/>
    <property type="match status" value="1"/>
</dbReference>
<feature type="domain" description="Solute-binding protein family 5" evidence="5">
    <location>
        <begin position="97"/>
        <end position="454"/>
    </location>
</feature>
<dbReference type="PANTHER" id="PTHR30290">
    <property type="entry name" value="PERIPLASMIC BINDING COMPONENT OF ABC TRANSPORTER"/>
    <property type="match status" value="1"/>
</dbReference>
<proteinExistence type="inferred from homology"/>
<dbReference type="Proteomes" id="UP000176645">
    <property type="component" value="Unassembled WGS sequence"/>
</dbReference>
<keyword evidence="4" id="KW-0472">Membrane</keyword>
<dbReference type="Gene3D" id="3.40.190.10">
    <property type="entry name" value="Periplasmic binding protein-like II"/>
    <property type="match status" value="1"/>
</dbReference>
<evidence type="ECO:0000256" key="3">
    <source>
        <dbReference type="ARBA" id="ARBA00022729"/>
    </source>
</evidence>
<evidence type="ECO:0000256" key="2">
    <source>
        <dbReference type="ARBA" id="ARBA00022448"/>
    </source>
</evidence>
<dbReference type="InterPro" id="IPR023765">
    <property type="entry name" value="SBP_5_CS"/>
</dbReference>
<sequence>MTDLPKQRESFFQRGLIYFAIVLVVAIIIGVFVTLRLNNTTPTQSADYIEDLAKDQVTVSMLGELQKTYPLSEFDTDSQQINNNIFEGLTVLRHGRMEPALAESWTNPNQLTWRIKLRKDVKFHSGHTFKATDVKYTFEEAKKDAAKKTPTWMASYIALRVDSINVIDENTVELKTAQPDPTLLQWLTTLYVVSEEQVKRDGIGKAVGTGPYKLVKHDPEKRIINLEANENYWGGAPKVKKLSYRQYDDEEQIMGAIEKGEADIGVTTNKQAAEKLRAKGFQVITSGLSDVSYLAVDVNNDKSKYVDVKKNPLKDVRVRRAIWLGLDIPSLLKNANLEGEELSQFANKDLIGYNSSLKKPARNLERAKSLITEAGYPNGFKVTVETPFPRKAVVEEIKRQLAQIGITVELKVHEEQATFFGKLGTGDFAAFSLGYTPDTLDSTDLLNSFVHTPTQGKGESNFVKYSNQELDGLLDKASTTFSTKDRAEIIQEVHKKFVDQLPFIPLYTRNGFFVIKDDIAFKPAPFGFIFGFELSGRQKAPSTAQ</sequence>
<dbReference type="Pfam" id="PF00496">
    <property type="entry name" value="SBP_bac_5"/>
    <property type="match status" value="1"/>
</dbReference>
<dbReference type="PROSITE" id="PS01040">
    <property type="entry name" value="SBP_BACTERIAL_5"/>
    <property type="match status" value="1"/>
</dbReference>
<dbReference type="EMBL" id="MHCU01000049">
    <property type="protein sequence ID" value="OGY27079.1"/>
    <property type="molecule type" value="Genomic_DNA"/>
</dbReference>
<gene>
    <name evidence="6" type="ORF">A2Z42_01755</name>
</gene>
<organism evidence="6 7">
    <name type="scientific">Candidatus Woykebacteria bacterium RBG_19FT_COMBO_43_10</name>
    <dbReference type="NCBI Taxonomy" id="1802598"/>
    <lineage>
        <taxon>Bacteria</taxon>
        <taxon>Candidatus Woykeibacteriota</taxon>
    </lineage>
</organism>
<keyword evidence="4" id="KW-1133">Transmembrane helix</keyword>
<dbReference type="GO" id="GO:0042597">
    <property type="term" value="C:periplasmic space"/>
    <property type="evidence" value="ECO:0007669"/>
    <property type="project" value="UniProtKB-ARBA"/>
</dbReference>
<dbReference type="GO" id="GO:0015833">
    <property type="term" value="P:peptide transport"/>
    <property type="evidence" value="ECO:0007669"/>
    <property type="project" value="TreeGrafter"/>
</dbReference>
<comment type="similarity">
    <text evidence="1">Belongs to the bacterial solute-binding protein 5 family.</text>
</comment>
<evidence type="ECO:0000313" key="7">
    <source>
        <dbReference type="Proteomes" id="UP000176645"/>
    </source>
</evidence>
<keyword evidence="3" id="KW-0732">Signal</keyword>
<accession>A0A1G1WH78</accession>
<name>A0A1G1WH78_9BACT</name>
<evidence type="ECO:0000313" key="6">
    <source>
        <dbReference type="EMBL" id="OGY27079.1"/>
    </source>
</evidence>
<dbReference type="InterPro" id="IPR030678">
    <property type="entry name" value="Peptide/Ni-bd"/>
</dbReference>
<dbReference type="PANTHER" id="PTHR30290:SF9">
    <property type="entry name" value="OLIGOPEPTIDE-BINDING PROTEIN APPA"/>
    <property type="match status" value="1"/>
</dbReference>
<dbReference type="AlphaFoldDB" id="A0A1G1WH78"/>
<dbReference type="GO" id="GO:1904680">
    <property type="term" value="F:peptide transmembrane transporter activity"/>
    <property type="evidence" value="ECO:0007669"/>
    <property type="project" value="TreeGrafter"/>
</dbReference>
<reference evidence="6 7" key="1">
    <citation type="journal article" date="2016" name="Nat. Commun.">
        <title>Thousands of microbial genomes shed light on interconnected biogeochemical processes in an aquifer system.</title>
        <authorList>
            <person name="Anantharaman K."/>
            <person name="Brown C.T."/>
            <person name="Hug L.A."/>
            <person name="Sharon I."/>
            <person name="Castelle C.J."/>
            <person name="Probst A.J."/>
            <person name="Thomas B.C."/>
            <person name="Singh A."/>
            <person name="Wilkins M.J."/>
            <person name="Karaoz U."/>
            <person name="Brodie E.L."/>
            <person name="Williams K.H."/>
            <person name="Hubbard S.S."/>
            <person name="Banfield J.F."/>
        </authorList>
    </citation>
    <scope>NUCLEOTIDE SEQUENCE [LARGE SCALE GENOMIC DNA]</scope>
</reference>